<dbReference type="PANTHER" id="PTHR28047:SF5">
    <property type="entry name" value="PROTEIN DCG1"/>
    <property type="match status" value="1"/>
</dbReference>
<dbReference type="Pfam" id="PF01177">
    <property type="entry name" value="Asp_Glu_race"/>
    <property type="match status" value="1"/>
</dbReference>
<dbReference type="InterPro" id="IPR015942">
    <property type="entry name" value="Asp/Glu/hydantoin_racemase"/>
</dbReference>
<dbReference type="Proteomes" id="UP001589865">
    <property type="component" value="Unassembled WGS sequence"/>
</dbReference>
<evidence type="ECO:0000313" key="3">
    <source>
        <dbReference type="Proteomes" id="UP001589865"/>
    </source>
</evidence>
<keyword evidence="3" id="KW-1185">Reference proteome</keyword>
<proteinExistence type="inferred from homology"/>
<dbReference type="EMBL" id="JBHLUN010000005">
    <property type="protein sequence ID" value="MFC0407768.1"/>
    <property type="molecule type" value="Genomic_DNA"/>
</dbReference>
<name>A0ABV6JPX9_9PROT</name>
<dbReference type="Gene3D" id="3.40.50.12500">
    <property type="match status" value="1"/>
</dbReference>
<dbReference type="InterPro" id="IPR052186">
    <property type="entry name" value="Hydantoin_racemase-like"/>
</dbReference>
<dbReference type="PANTHER" id="PTHR28047">
    <property type="entry name" value="PROTEIN DCG1"/>
    <property type="match status" value="1"/>
</dbReference>
<dbReference type="RefSeq" id="WP_377043496.1">
    <property type="nucleotide sequence ID" value="NZ_JBHLUN010000005.1"/>
</dbReference>
<organism evidence="2 3">
    <name type="scientific">Roseomonas elaeocarpi</name>
    <dbReference type="NCBI Taxonomy" id="907779"/>
    <lineage>
        <taxon>Bacteria</taxon>
        <taxon>Pseudomonadati</taxon>
        <taxon>Pseudomonadota</taxon>
        <taxon>Alphaproteobacteria</taxon>
        <taxon>Acetobacterales</taxon>
        <taxon>Roseomonadaceae</taxon>
        <taxon>Roseomonas</taxon>
    </lineage>
</organism>
<comment type="similarity">
    <text evidence="1">Belongs to the HyuE racemase family.</text>
</comment>
<gene>
    <name evidence="2" type="ORF">ACFFGY_05870</name>
</gene>
<comment type="caution">
    <text evidence="2">The sequence shown here is derived from an EMBL/GenBank/DDBJ whole genome shotgun (WGS) entry which is preliminary data.</text>
</comment>
<evidence type="ECO:0000256" key="1">
    <source>
        <dbReference type="ARBA" id="ARBA00038414"/>
    </source>
</evidence>
<evidence type="ECO:0000313" key="2">
    <source>
        <dbReference type="EMBL" id="MFC0407768.1"/>
    </source>
</evidence>
<protein>
    <submittedName>
        <fullName evidence="2">Aspartate/glutamate racemase family protein</fullName>
    </submittedName>
</protein>
<dbReference type="InterPro" id="IPR053714">
    <property type="entry name" value="Iso_Racemase_Enz_sf"/>
</dbReference>
<sequence length="220" mass="23408">MSNSRILVLNPNSDRGCTETIRASLRPFALPGGPRLEVETLHDGPPAIRTWRDWHAVAEPLAQRVEAAEAEAEPPAAYVIACVSDPAIDLLRSLTRRPVFGALRSGIAAAVARAGRFGLVAFVEASVQRQERVLQALGLEARSVGSIPLNLAMAELLDEDAPRARLVEVARELRRRGAESVVLGCAGMAGHRRFLEEAVGLPVIEPCQAAAAQAVLSCAG</sequence>
<reference evidence="2 3" key="1">
    <citation type="submission" date="2024-09" db="EMBL/GenBank/DDBJ databases">
        <authorList>
            <person name="Sun Q."/>
            <person name="Mori K."/>
        </authorList>
    </citation>
    <scope>NUCLEOTIDE SEQUENCE [LARGE SCALE GENOMIC DNA]</scope>
    <source>
        <strain evidence="2 3">TBRC 5777</strain>
    </source>
</reference>
<accession>A0ABV6JPX9</accession>